<comment type="caution">
    <text evidence="1">The sequence shown here is derived from an EMBL/GenBank/DDBJ whole genome shotgun (WGS) entry which is preliminary data.</text>
</comment>
<keyword evidence="2" id="KW-1185">Reference proteome</keyword>
<name>A0A9J5WKS3_SOLCO</name>
<protein>
    <submittedName>
        <fullName evidence="1">Uncharacterized protein</fullName>
    </submittedName>
</protein>
<sequence length="98" mass="11189">MKPFGTSSLQNPLKLRAKISKTFTNLCCKGSFDVVSRNRRSTRRFALWCSSSPSCTSLQHHRALGHWVTWYFFAKLLGDAPPAPFFRRLDLFLQGSAH</sequence>
<dbReference type="EMBL" id="JACXVP010000011">
    <property type="protein sequence ID" value="KAG5576505.1"/>
    <property type="molecule type" value="Genomic_DNA"/>
</dbReference>
<organism evidence="1 2">
    <name type="scientific">Solanum commersonii</name>
    <name type="common">Commerson's wild potato</name>
    <name type="synonym">Commerson's nightshade</name>
    <dbReference type="NCBI Taxonomy" id="4109"/>
    <lineage>
        <taxon>Eukaryota</taxon>
        <taxon>Viridiplantae</taxon>
        <taxon>Streptophyta</taxon>
        <taxon>Embryophyta</taxon>
        <taxon>Tracheophyta</taxon>
        <taxon>Spermatophyta</taxon>
        <taxon>Magnoliopsida</taxon>
        <taxon>eudicotyledons</taxon>
        <taxon>Gunneridae</taxon>
        <taxon>Pentapetalae</taxon>
        <taxon>asterids</taxon>
        <taxon>lamiids</taxon>
        <taxon>Solanales</taxon>
        <taxon>Solanaceae</taxon>
        <taxon>Solanoideae</taxon>
        <taxon>Solaneae</taxon>
        <taxon>Solanum</taxon>
    </lineage>
</organism>
<accession>A0A9J5WKS3</accession>
<reference evidence="1 2" key="1">
    <citation type="submission" date="2020-09" db="EMBL/GenBank/DDBJ databases">
        <title>De no assembly of potato wild relative species, Solanum commersonii.</title>
        <authorList>
            <person name="Cho K."/>
        </authorList>
    </citation>
    <scope>NUCLEOTIDE SEQUENCE [LARGE SCALE GENOMIC DNA]</scope>
    <source>
        <strain evidence="1">LZ3.2</strain>
        <tissue evidence="1">Leaf</tissue>
    </source>
</reference>
<dbReference type="Proteomes" id="UP000824120">
    <property type="component" value="Chromosome 11"/>
</dbReference>
<evidence type="ECO:0000313" key="1">
    <source>
        <dbReference type="EMBL" id="KAG5576505.1"/>
    </source>
</evidence>
<proteinExistence type="predicted"/>
<gene>
    <name evidence="1" type="ORF">H5410_056639</name>
</gene>
<evidence type="ECO:0000313" key="2">
    <source>
        <dbReference type="Proteomes" id="UP000824120"/>
    </source>
</evidence>
<dbReference type="AlphaFoldDB" id="A0A9J5WKS3"/>